<dbReference type="EMBL" id="DVNO01000036">
    <property type="protein sequence ID" value="HIU65840.1"/>
    <property type="molecule type" value="Genomic_DNA"/>
</dbReference>
<evidence type="ECO:0000313" key="3">
    <source>
        <dbReference type="Proteomes" id="UP000824142"/>
    </source>
</evidence>
<keyword evidence="1" id="KW-0472">Membrane</keyword>
<sequence length="537" mass="58176">MNRFFAFLALLMVTGCVSEPVQQTNWFSEYGTLETGTPIQMQYGSPDMQPGDPSDNLIGAPVHRMAVMLPLSGNAASTGQSIRTSIEAAVLQNAPMNLSVAFYDTSSNITDAINTVLSDNPEVIIGPVFSSDVRALRNAKPEDLPVLSFTSDAASIGDGVMTMALMPTNGVEAIVKEMSLDGIKGFIILAPDTLSGKLMAGAAVEASEIYNVPTKGIFYYKEKNSESIKNTTIAASMNAARTAANTRAREILSDILVSERLTALEKSSLTLQLERMSKLETIGSLPYDAVLFLGNGDDAESLASFLRYYGVSSKEAKFYGTALWEGSDIANDFTMIGAKYAALPDTAPEFVNLYERISNSKPNHLSGFGYDAANMAMGMIYSPKTDAAYLLDPSGYAGVEGLYRLKPTGENERALNIVQLAGNGTTEIVREANKNFLTPIYNIEQTKVKPANAMDLETPGINPNDYISIPQRLQSKYKSKTYGAHITRAPITQPQQVESIVILPEDDSDPVITSPDFQPITLESVDRSYIDSIEIEE</sequence>
<dbReference type="Pfam" id="PF04348">
    <property type="entry name" value="LppC"/>
    <property type="match status" value="1"/>
</dbReference>
<dbReference type="AlphaFoldDB" id="A0A9D1SMX6"/>
<dbReference type="Gene3D" id="3.40.50.2300">
    <property type="match status" value="3"/>
</dbReference>
<dbReference type="GO" id="GO:0030234">
    <property type="term" value="F:enzyme regulator activity"/>
    <property type="evidence" value="ECO:0007669"/>
    <property type="project" value="TreeGrafter"/>
</dbReference>
<comment type="caution">
    <text evidence="2">The sequence shown here is derived from an EMBL/GenBank/DDBJ whole genome shotgun (WGS) entry which is preliminary data.</text>
</comment>
<dbReference type="PROSITE" id="PS51257">
    <property type="entry name" value="PROKAR_LIPOPROTEIN"/>
    <property type="match status" value="1"/>
</dbReference>
<protein>
    <submittedName>
        <fullName evidence="2">Penicillin-binding protein activator</fullName>
    </submittedName>
</protein>
<proteinExistence type="predicted"/>
<dbReference type="Proteomes" id="UP000824142">
    <property type="component" value="Unassembled WGS sequence"/>
</dbReference>
<dbReference type="InterPro" id="IPR007443">
    <property type="entry name" value="LpoA"/>
</dbReference>
<name>A0A9D1SMX6_9PROT</name>
<reference evidence="2" key="1">
    <citation type="submission" date="2020-10" db="EMBL/GenBank/DDBJ databases">
        <authorList>
            <person name="Gilroy R."/>
        </authorList>
    </citation>
    <scope>NUCLEOTIDE SEQUENCE</scope>
    <source>
        <strain evidence="2">CHK136-897</strain>
    </source>
</reference>
<gene>
    <name evidence="2" type="ORF">IAC63_04355</name>
</gene>
<dbReference type="SUPFAM" id="SSF53822">
    <property type="entry name" value="Periplasmic binding protein-like I"/>
    <property type="match status" value="1"/>
</dbReference>
<dbReference type="PANTHER" id="PTHR38038:SF1">
    <property type="entry name" value="PENICILLIN-BINDING PROTEIN ACTIVATOR LPOA"/>
    <property type="match status" value="1"/>
</dbReference>
<evidence type="ECO:0000256" key="1">
    <source>
        <dbReference type="ARBA" id="ARBA00023136"/>
    </source>
</evidence>
<organism evidence="2 3">
    <name type="scientific">Candidatus Enterousia avicola</name>
    <dbReference type="NCBI Taxonomy" id="2840787"/>
    <lineage>
        <taxon>Bacteria</taxon>
        <taxon>Pseudomonadati</taxon>
        <taxon>Pseudomonadota</taxon>
        <taxon>Alphaproteobacteria</taxon>
        <taxon>Candidatus Enterousia</taxon>
    </lineage>
</organism>
<dbReference type="GO" id="GO:0009252">
    <property type="term" value="P:peptidoglycan biosynthetic process"/>
    <property type="evidence" value="ECO:0007669"/>
    <property type="project" value="TreeGrafter"/>
</dbReference>
<accession>A0A9D1SMX6</accession>
<dbReference type="CDD" id="cd06339">
    <property type="entry name" value="PBP1_YraM_LppC_lipoprotein-like"/>
    <property type="match status" value="1"/>
</dbReference>
<reference evidence="2" key="2">
    <citation type="journal article" date="2021" name="PeerJ">
        <title>Extensive microbial diversity within the chicken gut microbiome revealed by metagenomics and culture.</title>
        <authorList>
            <person name="Gilroy R."/>
            <person name="Ravi A."/>
            <person name="Getino M."/>
            <person name="Pursley I."/>
            <person name="Horton D.L."/>
            <person name="Alikhan N.F."/>
            <person name="Baker D."/>
            <person name="Gharbi K."/>
            <person name="Hall N."/>
            <person name="Watson M."/>
            <person name="Adriaenssens E.M."/>
            <person name="Foster-Nyarko E."/>
            <person name="Jarju S."/>
            <person name="Secka A."/>
            <person name="Antonio M."/>
            <person name="Oren A."/>
            <person name="Chaudhuri R.R."/>
            <person name="La Ragione R."/>
            <person name="Hildebrand F."/>
            <person name="Pallen M.J."/>
        </authorList>
    </citation>
    <scope>NUCLEOTIDE SEQUENCE</scope>
    <source>
        <strain evidence="2">CHK136-897</strain>
    </source>
</reference>
<dbReference type="InterPro" id="IPR028082">
    <property type="entry name" value="Peripla_BP_I"/>
</dbReference>
<evidence type="ECO:0000313" key="2">
    <source>
        <dbReference type="EMBL" id="HIU65840.1"/>
    </source>
</evidence>
<dbReference type="PANTHER" id="PTHR38038">
    <property type="entry name" value="PENICILLIN-BINDING PROTEIN ACTIVATOR LPOA"/>
    <property type="match status" value="1"/>
</dbReference>
<dbReference type="GO" id="GO:0031241">
    <property type="term" value="C:periplasmic side of cell outer membrane"/>
    <property type="evidence" value="ECO:0007669"/>
    <property type="project" value="TreeGrafter"/>
</dbReference>